<keyword evidence="6" id="KW-0325">Glycoprotein</keyword>
<gene>
    <name evidence="8" type="ORF">OFUS_LOCUS26226</name>
</gene>
<dbReference type="GO" id="GO:0009395">
    <property type="term" value="P:phospholipid catabolic process"/>
    <property type="evidence" value="ECO:0007669"/>
    <property type="project" value="TreeGrafter"/>
</dbReference>
<accession>A0A8S4Q8Y9</accession>
<reference evidence="8" key="1">
    <citation type="submission" date="2022-03" db="EMBL/GenBank/DDBJ databases">
        <authorList>
            <person name="Martin C."/>
        </authorList>
    </citation>
    <scope>NUCLEOTIDE SEQUENCE</scope>
</reference>
<evidence type="ECO:0000256" key="5">
    <source>
        <dbReference type="ARBA" id="ARBA00023098"/>
    </source>
</evidence>
<dbReference type="GO" id="GO:0005576">
    <property type="term" value="C:extracellular region"/>
    <property type="evidence" value="ECO:0007669"/>
    <property type="project" value="TreeGrafter"/>
</dbReference>
<dbReference type="EC" id="3.1.1.-" evidence="7"/>
<feature type="signal peptide" evidence="7">
    <location>
        <begin position="1"/>
        <end position="23"/>
    </location>
</feature>
<dbReference type="GO" id="GO:0004620">
    <property type="term" value="F:phospholipase activity"/>
    <property type="evidence" value="ECO:0007669"/>
    <property type="project" value="InterPro"/>
</dbReference>
<dbReference type="Pfam" id="PF04916">
    <property type="entry name" value="Phospholip_B"/>
    <property type="match status" value="1"/>
</dbReference>
<protein>
    <recommendedName>
        <fullName evidence="7">Phospholipase B-like</fullName>
        <ecNumber evidence="7">3.1.1.-</ecNumber>
    </recommendedName>
</protein>
<evidence type="ECO:0000313" key="8">
    <source>
        <dbReference type="EMBL" id="CAH1802558.1"/>
    </source>
</evidence>
<evidence type="ECO:0000256" key="2">
    <source>
        <dbReference type="ARBA" id="ARBA00022729"/>
    </source>
</evidence>
<dbReference type="AlphaFoldDB" id="A0A8S4Q8Y9"/>
<evidence type="ECO:0000256" key="4">
    <source>
        <dbReference type="ARBA" id="ARBA00022963"/>
    </source>
</evidence>
<keyword evidence="3 7" id="KW-0378">Hydrolase</keyword>
<comment type="caution">
    <text evidence="8">The sequence shown here is derived from an EMBL/GenBank/DDBJ whole genome shotgun (WGS) entry which is preliminary data.</text>
</comment>
<dbReference type="PANTHER" id="PTHR12370">
    <property type="entry name" value="PHOSPHOLIPASE B-RELATED"/>
    <property type="match status" value="1"/>
</dbReference>
<evidence type="ECO:0000313" key="9">
    <source>
        <dbReference type="Proteomes" id="UP000749559"/>
    </source>
</evidence>
<sequence>MVDFREIFFSSFLIFLSISSVHGDTVSIEYDSNKHTFTIIDGKVSEKYVAIGNFSDSTNSTGWANLSISTNASYSNDIQARAAGIAEGYLTRNMISLSWRNTVAGYCDPKNMSPYCLRLLGYVQKNFAWMADQIRKYPEDPIFHQASLYLYQLDGLMNGYTATSSFISRPATILPITADSAIFKFILFQIGGDLEDLEVALQKEDRKHVLGSGSCSALIKLLPKNKDIYFAHDTWNTYQSMLRILKKYDFPFSMGKGKIPGTTMSFSSSPGVLYSGDDFYVINSRLVTMETTNGNSNPDLNENIRPIGTLFEGIRTMIANRLATSGKSWSQIFSKYNSGTYNNQWMVLDYSKFTRGQPLPDTGLLYVLEQLPGYVEYDDVTHVLKNHTYWASYNVPFFPKIYKMSGLEPMVKKYGDWFTHDKTARANIFRRDHHNVKDVDSMTKLMRYNNFKDDPLSKCNCTPPYSAENAISARSDLNPAKGKYPFGALGHRDHGATDMKMTTSTLSMTLDFYAIAGPTHDPLPPFDWSKADFGATTPHFGQPTVFKFDRIVTSWTKQYFL</sequence>
<dbReference type="PANTHER" id="PTHR12370:SF3">
    <property type="entry name" value="PHOSPHOLIPASE B-LIKE 2-RELATED"/>
    <property type="match status" value="1"/>
</dbReference>
<proteinExistence type="inferred from homology"/>
<dbReference type="InterPro" id="IPR007000">
    <property type="entry name" value="PLipase_B-like"/>
</dbReference>
<evidence type="ECO:0000256" key="6">
    <source>
        <dbReference type="ARBA" id="ARBA00023180"/>
    </source>
</evidence>
<dbReference type="Proteomes" id="UP000749559">
    <property type="component" value="Unassembled WGS sequence"/>
</dbReference>
<keyword evidence="5 7" id="KW-0443">Lipid metabolism</keyword>
<evidence type="ECO:0000256" key="1">
    <source>
        <dbReference type="ARBA" id="ARBA00007835"/>
    </source>
</evidence>
<dbReference type="EMBL" id="CAIIXF020000012">
    <property type="protein sequence ID" value="CAH1802558.1"/>
    <property type="molecule type" value="Genomic_DNA"/>
</dbReference>
<evidence type="ECO:0000256" key="3">
    <source>
        <dbReference type="ARBA" id="ARBA00022801"/>
    </source>
</evidence>
<dbReference type="OrthoDB" id="443524at2759"/>
<evidence type="ECO:0000256" key="7">
    <source>
        <dbReference type="RuleBase" id="RU364138"/>
    </source>
</evidence>
<feature type="chain" id="PRO_5035961237" description="Phospholipase B-like" evidence="7">
    <location>
        <begin position="24"/>
        <end position="561"/>
    </location>
</feature>
<name>A0A8S4Q8Y9_OWEFU</name>
<keyword evidence="9" id="KW-1185">Reference proteome</keyword>
<comment type="similarity">
    <text evidence="1 7">Belongs to the phospholipase B-like family.</text>
</comment>
<keyword evidence="2 7" id="KW-0732">Signal</keyword>
<organism evidence="8 9">
    <name type="scientific">Owenia fusiformis</name>
    <name type="common">Polychaete worm</name>
    <dbReference type="NCBI Taxonomy" id="6347"/>
    <lineage>
        <taxon>Eukaryota</taxon>
        <taxon>Metazoa</taxon>
        <taxon>Spiralia</taxon>
        <taxon>Lophotrochozoa</taxon>
        <taxon>Annelida</taxon>
        <taxon>Polychaeta</taxon>
        <taxon>Sedentaria</taxon>
        <taxon>Canalipalpata</taxon>
        <taxon>Sabellida</taxon>
        <taxon>Oweniida</taxon>
        <taxon>Oweniidae</taxon>
        <taxon>Owenia</taxon>
    </lineage>
</organism>
<comment type="function">
    <text evidence="7">Putative phospholipase.</text>
</comment>
<keyword evidence="4 7" id="KW-0442">Lipid degradation</keyword>
<dbReference type="Gene3D" id="3.60.60.30">
    <property type="match status" value="1"/>
</dbReference>